<gene>
    <name evidence="3" type="primary">42</name>
    <name evidence="3" type="ORF">DS6A_42</name>
</gene>
<dbReference type="KEGG" id="vg:18990040"/>
<dbReference type="Pfam" id="PF23904">
    <property type="entry name" value="DUF7246"/>
    <property type="match status" value="1"/>
</dbReference>
<evidence type="ECO:0000313" key="4">
    <source>
        <dbReference type="Proteomes" id="UP000005857"/>
    </source>
</evidence>
<evidence type="ECO:0000259" key="2">
    <source>
        <dbReference type="Pfam" id="PF23904"/>
    </source>
</evidence>
<proteinExistence type="predicted"/>
<evidence type="ECO:0000313" key="3">
    <source>
        <dbReference type="EMBL" id="AER47596.1"/>
    </source>
</evidence>
<accession>G8I4F2</accession>
<dbReference type="RefSeq" id="YP_009018730.1">
    <property type="nucleotide sequence ID" value="NC_023744.1"/>
</dbReference>
<evidence type="ECO:0000256" key="1">
    <source>
        <dbReference type="SAM" id="MobiDB-lite"/>
    </source>
</evidence>
<dbReference type="OrthoDB" id="20611at10239"/>
<keyword evidence="4" id="KW-1185">Reference proteome</keyword>
<organism evidence="3 4">
    <name type="scientific">Mycobacterium phage DS6A</name>
    <dbReference type="NCBI Taxonomy" id="45764"/>
    <lineage>
        <taxon>Viruses</taxon>
        <taxon>Duplodnaviria</taxon>
        <taxon>Heunggongvirae</taxon>
        <taxon>Uroviricota</taxon>
        <taxon>Caudoviricetes</taxon>
        <taxon>Hnatkovirus</taxon>
        <taxon>Hnatkovirus DS6A</taxon>
    </lineage>
</organism>
<dbReference type="Proteomes" id="UP000005857">
    <property type="component" value="Segment"/>
</dbReference>
<dbReference type="InterPro" id="IPR055670">
    <property type="entry name" value="DUF7246"/>
</dbReference>
<sequence length="93" mass="10202">MTTARSTVDGAAGSGAPVVRGQELHPGMEVSIRGERGRFRYLRFTETAAGAVVLDFIGGPTGYETWRSFYPDRVARVHRSATTRRYGNRGRAV</sequence>
<protein>
    <recommendedName>
        <fullName evidence="2">DUF7246 domain-containing protein</fullName>
    </recommendedName>
</protein>
<reference evidence="3 4" key="1">
    <citation type="journal article" date="2012" name="J. Virol.">
        <title>Complete Genome Sequences of 138 Mycobacteriophages.</title>
        <authorList>
            <consortium name="the Science Education Alliance Phage Hunters Advancing Genomics and Evolutionary Science Program"/>
            <consortium name="the KwaZulu-Natal Research Institute for Tuberculosis and HIV Mycobacterial Genetics Course Students"/>
            <consortium name="the Phage Hunters Integrating Research and Education Program"/>
            <person name="Hatfull G.F."/>
        </authorList>
    </citation>
    <scope>NUCLEOTIDE SEQUENCE [LARGE SCALE GENOMIC DNA]</scope>
</reference>
<feature type="domain" description="DUF7246" evidence="2">
    <location>
        <begin position="18"/>
        <end position="85"/>
    </location>
</feature>
<dbReference type="GeneID" id="18990040"/>
<feature type="region of interest" description="Disordered" evidence="1">
    <location>
        <begin position="1"/>
        <end position="22"/>
    </location>
</feature>
<dbReference type="EMBL" id="JN698994">
    <property type="protein sequence ID" value="AER47596.1"/>
    <property type="molecule type" value="Genomic_DNA"/>
</dbReference>
<name>G8I4F2_9CAUD</name>